<keyword evidence="2 4" id="KW-0863">Zinc-finger</keyword>
<evidence type="ECO:0000256" key="3">
    <source>
        <dbReference type="ARBA" id="ARBA00022833"/>
    </source>
</evidence>
<accession>A0A9P0GDF0</accession>
<evidence type="ECO:0000313" key="7">
    <source>
        <dbReference type="Proteomes" id="UP001153636"/>
    </source>
</evidence>
<dbReference type="OrthoDB" id="4788989at2759"/>
<dbReference type="PANTHER" id="PTHR45877:SF2">
    <property type="entry name" value="E3 UBIQUITIN-PROTEIN LIGASE SINA-RELATED"/>
    <property type="match status" value="1"/>
</dbReference>
<evidence type="ECO:0000259" key="5">
    <source>
        <dbReference type="PROSITE" id="PS51081"/>
    </source>
</evidence>
<evidence type="ECO:0000256" key="4">
    <source>
        <dbReference type="PROSITE-ProRule" id="PRU00455"/>
    </source>
</evidence>
<keyword evidence="3" id="KW-0862">Zinc</keyword>
<dbReference type="EMBL" id="OV651818">
    <property type="protein sequence ID" value="CAH1111649.1"/>
    <property type="molecule type" value="Genomic_DNA"/>
</dbReference>
<sequence>MLIYLCPADKRYACSWEGQSEDILRHFEEEHDELLHFNDTFNIDLSILSENRLFLIDEEIYLAQITIYENNLEIKLRYLGPHKIAAKITYNILLKVNYVLCNPSYILVTKSGSISVNLNKIAEKIIDITCTLNINKDLPEEIYEEDVFTPEDYAETANRVRKVINTKKSSTRMSLSNRKHSLEETSYATVTKTTEVSLTRSKTTSLEEIKRRHLKRAQSTLSLGAITEDINDYNCTECGVNLTTPIFVCLSGHNFCPNCQNLLCKICSKEVTSERNPVLEKKFQNYLEPCRYKNNGCPEKLVYNELTDHIKSCTFCDYQCPIEGCNFKGQYKHVYSHLKTIHGATKMLESFIVVFQNIPEAFLVNEEKGIFHCRVQYFEDFVRWEAKFCGPKEKRFFCELKFKEGKLKQPVLLNKKENVYSIEMSLQEMKRMKIKPKNAVLTITC</sequence>
<proteinExistence type="predicted"/>
<evidence type="ECO:0000313" key="6">
    <source>
        <dbReference type="EMBL" id="CAH1111649.1"/>
    </source>
</evidence>
<dbReference type="Pfam" id="PF21361">
    <property type="entry name" value="Sina_ZnF"/>
    <property type="match status" value="1"/>
</dbReference>
<dbReference type="GO" id="GO:0043161">
    <property type="term" value="P:proteasome-mediated ubiquitin-dependent protein catabolic process"/>
    <property type="evidence" value="ECO:0007669"/>
    <property type="project" value="TreeGrafter"/>
</dbReference>
<dbReference type="SUPFAM" id="SSF49599">
    <property type="entry name" value="TRAF domain-like"/>
    <property type="match status" value="1"/>
</dbReference>
<dbReference type="InterPro" id="IPR013083">
    <property type="entry name" value="Znf_RING/FYVE/PHD"/>
</dbReference>
<dbReference type="GO" id="GO:0008270">
    <property type="term" value="F:zinc ion binding"/>
    <property type="evidence" value="ECO:0007669"/>
    <property type="project" value="UniProtKB-KW"/>
</dbReference>
<dbReference type="PROSITE" id="PS51081">
    <property type="entry name" value="ZF_SIAH"/>
    <property type="match status" value="1"/>
</dbReference>
<dbReference type="Proteomes" id="UP001153636">
    <property type="component" value="Chromosome 6"/>
</dbReference>
<evidence type="ECO:0000256" key="1">
    <source>
        <dbReference type="ARBA" id="ARBA00022723"/>
    </source>
</evidence>
<dbReference type="AlphaFoldDB" id="A0A9P0GDF0"/>
<keyword evidence="1" id="KW-0479">Metal-binding</keyword>
<keyword evidence="7" id="KW-1185">Reference proteome</keyword>
<dbReference type="InterPro" id="IPR004162">
    <property type="entry name" value="SINA-like_animal"/>
</dbReference>
<dbReference type="GO" id="GO:0061630">
    <property type="term" value="F:ubiquitin protein ligase activity"/>
    <property type="evidence" value="ECO:0007669"/>
    <property type="project" value="TreeGrafter"/>
</dbReference>
<name>A0A9P0GDF0_9CUCU</name>
<dbReference type="InterPro" id="IPR013010">
    <property type="entry name" value="Znf_SIAH"/>
</dbReference>
<dbReference type="Gene3D" id="3.30.40.10">
    <property type="entry name" value="Zinc/RING finger domain, C3HC4 (zinc finger)"/>
    <property type="match status" value="1"/>
</dbReference>
<evidence type="ECO:0000256" key="2">
    <source>
        <dbReference type="ARBA" id="ARBA00022771"/>
    </source>
</evidence>
<dbReference type="GO" id="GO:0031624">
    <property type="term" value="F:ubiquitin conjugating enzyme binding"/>
    <property type="evidence" value="ECO:0007669"/>
    <property type="project" value="TreeGrafter"/>
</dbReference>
<protein>
    <recommendedName>
        <fullName evidence="5">SIAH-type domain-containing protein</fullName>
    </recommendedName>
</protein>
<reference evidence="6" key="1">
    <citation type="submission" date="2022-01" db="EMBL/GenBank/DDBJ databases">
        <authorList>
            <person name="King R."/>
        </authorList>
    </citation>
    <scope>NUCLEOTIDE SEQUENCE</scope>
</reference>
<dbReference type="GO" id="GO:0005737">
    <property type="term" value="C:cytoplasm"/>
    <property type="evidence" value="ECO:0007669"/>
    <property type="project" value="TreeGrafter"/>
</dbReference>
<dbReference type="PANTHER" id="PTHR45877">
    <property type="entry name" value="E3 UBIQUITIN-PROTEIN LIGASE SIAH2"/>
    <property type="match status" value="1"/>
</dbReference>
<gene>
    <name evidence="6" type="ORF">PSYICH_LOCUS11793</name>
</gene>
<organism evidence="6 7">
    <name type="scientific">Psylliodes chrysocephalus</name>
    <dbReference type="NCBI Taxonomy" id="3402493"/>
    <lineage>
        <taxon>Eukaryota</taxon>
        <taxon>Metazoa</taxon>
        <taxon>Ecdysozoa</taxon>
        <taxon>Arthropoda</taxon>
        <taxon>Hexapoda</taxon>
        <taxon>Insecta</taxon>
        <taxon>Pterygota</taxon>
        <taxon>Neoptera</taxon>
        <taxon>Endopterygota</taxon>
        <taxon>Coleoptera</taxon>
        <taxon>Polyphaga</taxon>
        <taxon>Cucujiformia</taxon>
        <taxon>Chrysomeloidea</taxon>
        <taxon>Chrysomelidae</taxon>
        <taxon>Galerucinae</taxon>
        <taxon>Alticini</taxon>
        <taxon>Psylliodes</taxon>
    </lineage>
</organism>
<feature type="domain" description="SIAH-type" evidence="5">
    <location>
        <begin position="285"/>
        <end position="343"/>
    </location>
</feature>